<dbReference type="STRING" id="400727.A0A2T7NE14"/>
<evidence type="ECO:0000313" key="3">
    <source>
        <dbReference type="Proteomes" id="UP000245119"/>
    </source>
</evidence>
<sequence>MSATVTYDKGQTAELFCSVTDLGDRTVTWRKLPNRNPLTIGPTTWVKDKRVHIEHVPNSSQWNLIIENVNASDAGTYECKVSARGTPFVQKVILEVKGIEISGRNFLKQGEDVHLQCNATMVDVNVDNLEWLKDGKPIADIVKQKRVRVFTAVSLSPQLTGSISSSLEIDNARVNDSGVYVCRSTGRSQLAGVKLEIKPDTNNSKRGKFTKLN</sequence>
<dbReference type="InterPro" id="IPR003598">
    <property type="entry name" value="Ig_sub2"/>
</dbReference>
<dbReference type="SMART" id="SM00408">
    <property type="entry name" value="IGc2"/>
    <property type="match status" value="2"/>
</dbReference>
<dbReference type="AlphaFoldDB" id="A0A2T7NE14"/>
<dbReference type="GO" id="GO:0032589">
    <property type="term" value="C:neuron projection membrane"/>
    <property type="evidence" value="ECO:0007669"/>
    <property type="project" value="TreeGrafter"/>
</dbReference>
<organism evidence="2 3">
    <name type="scientific">Pomacea canaliculata</name>
    <name type="common">Golden apple snail</name>
    <dbReference type="NCBI Taxonomy" id="400727"/>
    <lineage>
        <taxon>Eukaryota</taxon>
        <taxon>Metazoa</taxon>
        <taxon>Spiralia</taxon>
        <taxon>Lophotrochozoa</taxon>
        <taxon>Mollusca</taxon>
        <taxon>Gastropoda</taxon>
        <taxon>Caenogastropoda</taxon>
        <taxon>Architaenioglossa</taxon>
        <taxon>Ampullarioidea</taxon>
        <taxon>Ampullariidae</taxon>
        <taxon>Pomacea</taxon>
    </lineage>
</organism>
<dbReference type="Proteomes" id="UP000245119">
    <property type="component" value="Linkage Group LG13"/>
</dbReference>
<dbReference type="SMART" id="SM00409">
    <property type="entry name" value="IG"/>
    <property type="match status" value="2"/>
</dbReference>
<dbReference type="GO" id="GO:0050808">
    <property type="term" value="P:synapse organization"/>
    <property type="evidence" value="ECO:0007669"/>
    <property type="project" value="TreeGrafter"/>
</dbReference>
<accession>A0A2T7NE14</accession>
<feature type="domain" description="Ig-like" evidence="1">
    <location>
        <begin position="1"/>
        <end position="82"/>
    </location>
</feature>
<keyword evidence="3" id="KW-1185">Reference proteome</keyword>
<dbReference type="InterPro" id="IPR003599">
    <property type="entry name" value="Ig_sub"/>
</dbReference>
<dbReference type="PANTHER" id="PTHR23279">
    <property type="entry name" value="DEFECTIVE PROBOSCIS EXTENSION RESPONSE DPR -RELATED"/>
    <property type="match status" value="1"/>
</dbReference>
<proteinExistence type="predicted"/>
<dbReference type="InterPro" id="IPR007110">
    <property type="entry name" value="Ig-like_dom"/>
</dbReference>
<dbReference type="EMBL" id="PZQS01000013">
    <property type="protein sequence ID" value="PVD19382.1"/>
    <property type="molecule type" value="Genomic_DNA"/>
</dbReference>
<comment type="caution">
    <text evidence="2">The sequence shown here is derived from an EMBL/GenBank/DDBJ whole genome shotgun (WGS) entry which is preliminary data.</text>
</comment>
<gene>
    <name evidence="2" type="ORF">C0Q70_19870</name>
</gene>
<dbReference type="InterPro" id="IPR013106">
    <property type="entry name" value="Ig_V-set"/>
</dbReference>
<dbReference type="SMART" id="SM00406">
    <property type="entry name" value="IGv"/>
    <property type="match status" value="2"/>
</dbReference>
<dbReference type="InterPro" id="IPR037448">
    <property type="entry name" value="Zig-8"/>
</dbReference>
<dbReference type="Pfam" id="PF07686">
    <property type="entry name" value="V-set"/>
    <property type="match status" value="1"/>
</dbReference>
<protein>
    <recommendedName>
        <fullName evidence="1">Ig-like domain-containing protein</fullName>
    </recommendedName>
</protein>
<dbReference type="Gene3D" id="2.60.40.10">
    <property type="entry name" value="Immunoglobulins"/>
    <property type="match status" value="2"/>
</dbReference>
<feature type="domain" description="Ig-like" evidence="1">
    <location>
        <begin position="87"/>
        <end position="198"/>
    </location>
</feature>
<dbReference type="PROSITE" id="PS50835">
    <property type="entry name" value="IG_LIKE"/>
    <property type="match status" value="2"/>
</dbReference>
<dbReference type="InterPro" id="IPR013783">
    <property type="entry name" value="Ig-like_fold"/>
</dbReference>
<dbReference type="SUPFAM" id="SSF48726">
    <property type="entry name" value="Immunoglobulin"/>
    <property type="match status" value="2"/>
</dbReference>
<dbReference type="InterPro" id="IPR036179">
    <property type="entry name" value="Ig-like_dom_sf"/>
</dbReference>
<dbReference type="OrthoDB" id="190835at2759"/>
<evidence type="ECO:0000259" key="1">
    <source>
        <dbReference type="PROSITE" id="PS50835"/>
    </source>
</evidence>
<reference evidence="2 3" key="1">
    <citation type="submission" date="2018-04" db="EMBL/GenBank/DDBJ databases">
        <title>The genome of golden apple snail Pomacea canaliculata provides insight into stress tolerance and invasive adaptation.</title>
        <authorList>
            <person name="Liu C."/>
            <person name="Liu B."/>
            <person name="Ren Y."/>
            <person name="Zhang Y."/>
            <person name="Wang H."/>
            <person name="Li S."/>
            <person name="Jiang F."/>
            <person name="Yin L."/>
            <person name="Zhang G."/>
            <person name="Qian W."/>
            <person name="Fan W."/>
        </authorList>
    </citation>
    <scope>NUCLEOTIDE SEQUENCE [LARGE SCALE GENOMIC DNA]</scope>
    <source>
        <strain evidence="2">SZHN2017</strain>
        <tissue evidence="2">Muscle</tissue>
    </source>
</reference>
<name>A0A2T7NE14_POMCA</name>
<dbReference type="PANTHER" id="PTHR23279:SF36">
    <property type="entry name" value="DEFECTIVE PROBOSCIS EXTENSION RESPONSE 9, ISOFORM A"/>
    <property type="match status" value="1"/>
</dbReference>
<dbReference type="Pfam" id="PF13927">
    <property type="entry name" value="Ig_3"/>
    <property type="match status" value="1"/>
</dbReference>
<evidence type="ECO:0000313" key="2">
    <source>
        <dbReference type="EMBL" id="PVD19382.1"/>
    </source>
</evidence>